<dbReference type="Proteomes" id="UP000245468">
    <property type="component" value="Chromosome"/>
</dbReference>
<dbReference type="PANTHER" id="PTHR12110">
    <property type="entry name" value="HYDROXYPYRUVATE ISOMERASE"/>
    <property type="match status" value="1"/>
</dbReference>
<dbReference type="RefSeq" id="WP_109323409.1">
    <property type="nucleotide sequence ID" value="NZ_CP029346.1"/>
</dbReference>
<dbReference type="InterPro" id="IPR036237">
    <property type="entry name" value="Xyl_isomerase-like_sf"/>
</dbReference>
<evidence type="ECO:0000313" key="1">
    <source>
        <dbReference type="EMBL" id="AWL09744.1"/>
    </source>
</evidence>
<dbReference type="PROSITE" id="PS51318">
    <property type="entry name" value="TAT"/>
    <property type="match status" value="1"/>
</dbReference>
<sequence>MNSSRRSFLQKSAVALGAAAFTSSTWEALANAKAKKIVGVQLYSIREDMRADPMGTLTKLAEMGYKYVEHANYVNRKFYGWSAQEFRKRLDGLGLKMPSGHTVMGKQHWDESKKEFTDLWKYTVEDAAVCGQEIVISPSLDKSIRTSSSLFKTYMDVFNKSGELCQKSGMRFGYHNHDFEFSEKLDGVTLFDLIMENTDSKLVAQQLDIGNMINGGGVPAEILKKYPGRFVSMHVKDEIASAPGHGEKYESTILGTGIISVLEMVKLGEKKGGTKHFIIEQESYQGKKPIDCVKEDLEIMKKWGYVS</sequence>
<dbReference type="InterPro" id="IPR050312">
    <property type="entry name" value="IolE/XylAMocC-like"/>
</dbReference>
<evidence type="ECO:0000313" key="2">
    <source>
        <dbReference type="Proteomes" id="UP000245468"/>
    </source>
</evidence>
<dbReference type="KEGG" id="psez:HME7025_01894"/>
<dbReference type="InterPro" id="IPR019546">
    <property type="entry name" value="TAT_signal_bac_arc"/>
</dbReference>
<dbReference type="InterPro" id="IPR006311">
    <property type="entry name" value="TAT_signal"/>
</dbReference>
<proteinExistence type="predicted"/>
<dbReference type="PANTHER" id="PTHR12110:SF41">
    <property type="entry name" value="INOSOSE DEHYDRATASE"/>
    <property type="match status" value="1"/>
</dbReference>
<dbReference type="InterPro" id="IPR013022">
    <property type="entry name" value="Xyl_isomerase-like_TIM-brl"/>
</dbReference>
<dbReference type="EMBL" id="CP029346">
    <property type="protein sequence ID" value="AWL09744.1"/>
    <property type="molecule type" value="Genomic_DNA"/>
</dbReference>
<keyword evidence="2" id="KW-1185">Reference proteome</keyword>
<dbReference type="Gene3D" id="3.20.20.150">
    <property type="entry name" value="Divalent-metal-dependent TIM barrel enzymes"/>
    <property type="match status" value="1"/>
</dbReference>
<name>A0A2S2DWF2_9BACT</name>
<accession>A0A2S2DWF2</accession>
<gene>
    <name evidence="1" type="ORF">HME7025_01894</name>
</gene>
<protein>
    <submittedName>
        <fullName evidence="1">Uncharacterized protein</fullName>
    </submittedName>
</protein>
<dbReference type="NCBIfam" id="TIGR01409">
    <property type="entry name" value="TAT_signal_seq"/>
    <property type="match status" value="1"/>
</dbReference>
<dbReference type="OrthoDB" id="9798407at2"/>
<dbReference type="Pfam" id="PF01261">
    <property type="entry name" value="AP_endonuc_2"/>
    <property type="match status" value="1"/>
</dbReference>
<reference evidence="2" key="1">
    <citation type="submission" date="2018-05" db="EMBL/GenBank/DDBJ databases">
        <title>Pseudarcicella sp. HME7025 Genome sequencing and assembly.</title>
        <authorList>
            <person name="Kim H."/>
            <person name="Kang H."/>
            <person name="Joh K."/>
        </authorList>
    </citation>
    <scope>NUCLEOTIDE SEQUENCE [LARGE SCALE GENOMIC DNA]</scope>
    <source>
        <strain evidence="2">HME7025</strain>
    </source>
</reference>
<organism evidence="1 2">
    <name type="scientific">Aquirufa nivalisilvae</name>
    <dbReference type="NCBI Taxonomy" id="2516557"/>
    <lineage>
        <taxon>Bacteria</taxon>
        <taxon>Pseudomonadati</taxon>
        <taxon>Bacteroidota</taxon>
        <taxon>Cytophagia</taxon>
        <taxon>Cytophagales</taxon>
        <taxon>Flectobacillaceae</taxon>
        <taxon>Aquirufa</taxon>
    </lineage>
</organism>
<dbReference type="AlphaFoldDB" id="A0A2S2DWF2"/>
<dbReference type="SUPFAM" id="SSF51658">
    <property type="entry name" value="Xylose isomerase-like"/>
    <property type="match status" value="1"/>
</dbReference>